<sequence length="197" mass="23257">MKEICRRNVRHRLWAFLRIHRNALPHHKARSEQVQRTYSQQDHPHAFSFSQNSAMLHVLIIIEPSRVDEYLTRRWPFYKQVSAEPECTLTVRRETGEPDRSLGEGRFSFEKLERNVSLIHAPIGANYLYLKATERAWTKPQLLIASNYCLWKVYSQQSDLSIVGISSLSRPVFCSDTDIKHCIKQWGAWERRCKKDM</sequence>
<dbReference type="AlphaFoldDB" id="A0A6A4I3P9"/>
<evidence type="ECO:0000313" key="2">
    <source>
        <dbReference type="Proteomes" id="UP000799118"/>
    </source>
</evidence>
<evidence type="ECO:0000313" key="1">
    <source>
        <dbReference type="EMBL" id="KAE9404550.1"/>
    </source>
</evidence>
<organism evidence="1 2">
    <name type="scientific">Gymnopus androsaceus JB14</name>
    <dbReference type="NCBI Taxonomy" id="1447944"/>
    <lineage>
        <taxon>Eukaryota</taxon>
        <taxon>Fungi</taxon>
        <taxon>Dikarya</taxon>
        <taxon>Basidiomycota</taxon>
        <taxon>Agaricomycotina</taxon>
        <taxon>Agaricomycetes</taxon>
        <taxon>Agaricomycetidae</taxon>
        <taxon>Agaricales</taxon>
        <taxon>Marasmiineae</taxon>
        <taxon>Omphalotaceae</taxon>
        <taxon>Gymnopus</taxon>
    </lineage>
</organism>
<protein>
    <submittedName>
        <fullName evidence="1">Uncharacterized protein</fullName>
    </submittedName>
</protein>
<dbReference type="Proteomes" id="UP000799118">
    <property type="component" value="Unassembled WGS sequence"/>
</dbReference>
<name>A0A6A4I3P9_9AGAR</name>
<proteinExistence type="predicted"/>
<reference evidence="1" key="1">
    <citation type="journal article" date="2019" name="Environ. Microbiol.">
        <title>Fungal ecological strategies reflected in gene transcription - a case study of two litter decomposers.</title>
        <authorList>
            <person name="Barbi F."/>
            <person name="Kohler A."/>
            <person name="Barry K."/>
            <person name="Baskaran P."/>
            <person name="Daum C."/>
            <person name="Fauchery L."/>
            <person name="Ihrmark K."/>
            <person name="Kuo A."/>
            <person name="LaButti K."/>
            <person name="Lipzen A."/>
            <person name="Morin E."/>
            <person name="Grigoriev I.V."/>
            <person name="Henrissat B."/>
            <person name="Lindahl B."/>
            <person name="Martin F."/>
        </authorList>
    </citation>
    <scope>NUCLEOTIDE SEQUENCE</scope>
    <source>
        <strain evidence="1">JB14</strain>
    </source>
</reference>
<keyword evidence="2" id="KW-1185">Reference proteome</keyword>
<gene>
    <name evidence="1" type="ORF">BT96DRAFT_409366</name>
</gene>
<accession>A0A6A4I3P9</accession>
<dbReference type="EMBL" id="ML769415">
    <property type="protein sequence ID" value="KAE9404550.1"/>
    <property type="molecule type" value="Genomic_DNA"/>
</dbReference>